<keyword evidence="3" id="KW-0560">Oxidoreductase</keyword>
<dbReference type="STRING" id="105984.A0A427XJG2"/>
<dbReference type="OrthoDB" id="1888931at2759"/>
<keyword evidence="2" id="KW-0521">NADP</keyword>
<dbReference type="Proteomes" id="UP000279236">
    <property type="component" value="Unassembled WGS sequence"/>
</dbReference>
<dbReference type="PRINTS" id="PR00081">
    <property type="entry name" value="GDHRDH"/>
</dbReference>
<dbReference type="Gene3D" id="3.40.50.720">
    <property type="entry name" value="NAD(P)-binding Rossmann-like Domain"/>
    <property type="match status" value="1"/>
</dbReference>
<dbReference type="InterPro" id="IPR020904">
    <property type="entry name" value="Sc_DH/Rdtase_CS"/>
</dbReference>
<dbReference type="FunFam" id="3.40.50.720:FF:000084">
    <property type="entry name" value="Short-chain dehydrogenase reductase"/>
    <property type="match status" value="1"/>
</dbReference>
<dbReference type="Pfam" id="PF13561">
    <property type="entry name" value="adh_short_C2"/>
    <property type="match status" value="1"/>
</dbReference>
<comment type="caution">
    <text evidence="4">The sequence shown here is derived from an EMBL/GenBank/DDBJ whole genome shotgun (WGS) entry which is preliminary data.</text>
</comment>
<accession>A0A427XJG2</accession>
<evidence type="ECO:0000256" key="1">
    <source>
        <dbReference type="ARBA" id="ARBA00006484"/>
    </source>
</evidence>
<dbReference type="PROSITE" id="PS00061">
    <property type="entry name" value="ADH_SHORT"/>
    <property type="match status" value="1"/>
</dbReference>
<dbReference type="SUPFAM" id="SSF51735">
    <property type="entry name" value="NAD(P)-binding Rossmann-fold domains"/>
    <property type="match status" value="1"/>
</dbReference>
<dbReference type="AlphaFoldDB" id="A0A427XJG2"/>
<proteinExistence type="inferred from homology"/>
<name>A0A427XJG2_9TREE</name>
<evidence type="ECO:0000313" key="4">
    <source>
        <dbReference type="EMBL" id="RSH79039.1"/>
    </source>
</evidence>
<reference evidence="4 5" key="1">
    <citation type="submission" date="2018-11" db="EMBL/GenBank/DDBJ databases">
        <title>Genome sequence of Apiotrichum porosum DSM 27194.</title>
        <authorList>
            <person name="Aliyu H."/>
            <person name="Gorte O."/>
            <person name="Ochsenreither K."/>
        </authorList>
    </citation>
    <scope>NUCLEOTIDE SEQUENCE [LARGE SCALE GENOMIC DNA]</scope>
    <source>
        <strain evidence="4 5">DSM 27194</strain>
    </source>
</reference>
<comment type="similarity">
    <text evidence="1">Belongs to the short-chain dehydrogenases/reductases (SDR) family.</text>
</comment>
<evidence type="ECO:0000256" key="2">
    <source>
        <dbReference type="ARBA" id="ARBA00022857"/>
    </source>
</evidence>
<protein>
    <submittedName>
        <fullName evidence="4">Uncharacterized protein</fullName>
    </submittedName>
</protein>
<dbReference type="PANTHER" id="PTHR24321">
    <property type="entry name" value="DEHYDROGENASES, SHORT CHAIN"/>
    <property type="match status" value="1"/>
</dbReference>
<keyword evidence="5" id="KW-1185">Reference proteome</keyword>
<dbReference type="RefSeq" id="XP_028474186.1">
    <property type="nucleotide sequence ID" value="XM_028617723.1"/>
</dbReference>
<dbReference type="PANTHER" id="PTHR24321:SF8">
    <property type="entry name" value="ESTRADIOL 17-BETA-DEHYDROGENASE 8-RELATED"/>
    <property type="match status" value="1"/>
</dbReference>
<dbReference type="InterPro" id="IPR002347">
    <property type="entry name" value="SDR_fam"/>
</dbReference>
<evidence type="ECO:0000313" key="5">
    <source>
        <dbReference type="Proteomes" id="UP000279236"/>
    </source>
</evidence>
<dbReference type="GeneID" id="39586510"/>
<dbReference type="EMBL" id="RSCE01000011">
    <property type="protein sequence ID" value="RSH79039.1"/>
    <property type="molecule type" value="Genomic_DNA"/>
</dbReference>
<evidence type="ECO:0000256" key="3">
    <source>
        <dbReference type="ARBA" id="ARBA00023002"/>
    </source>
</evidence>
<dbReference type="InterPro" id="IPR036291">
    <property type="entry name" value="NAD(P)-bd_dom_sf"/>
</dbReference>
<sequence length="264" mass="27864">MQGVALVTGGASGIGAATARKFLLKGVDKVTIADFNAPLLASYAKDLEAEFPNAQILPIVTNVADEKDIKKMVDETVAKFGRLDYCANCAGISMVHPINEFETASWDKVIGVNQNGVFFALREEIAQMQKQDLVPHPGRERGARRGAIVSIASIAGLRAMPHSAAYVASKHAVIGLTKTAAIENGPNGIRVNCVAPGIIITPLTKAVNEVNPQFLPMATSTMATPLSRGGQPEEVADVIVFLCSDEASFVSGSTWEIDGAMTAK</sequence>
<gene>
    <name evidence="4" type="ORF">EHS24_001967</name>
</gene>
<dbReference type="CDD" id="cd05233">
    <property type="entry name" value="SDR_c"/>
    <property type="match status" value="1"/>
</dbReference>
<dbReference type="GO" id="GO:0016491">
    <property type="term" value="F:oxidoreductase activity"/>
    <property type="evidence" value="ECO:0007669"/>
    <property type="project" value="UniProtKB-KW"/>
</dbReference>
<organism evidence="4 5">
    <name type="scientific">Apiotrichum porosum</name>
    <dbReference type="NCBI Taxonomy" id="105984"/>
    <lineage>
        <taxon>Eukaryota</taxon>
        <taxon>Fungi</taxon>
        <taxon>Dikarya</taxon>
        <taxon>Basidiomycota</taxon>
        <taxon>Agaricomycotina</taxon>
        <taxon>Tremellomycetes</taxon>
        <taxon>Trichosporonales</taxon>
        <taxon>Trichosporonaceae</taxon>
        <taxon>Apiotrichum</taxon>
    </lineage>
</organism>
<dbReference type="PRINTS" id="PR00080">
    <property type="entry name" value="SDRFAMILY"/>
</dbReference>